<dbReference type="AlphaFoldDB" id="A0A5N3P756"/>
<accession>A0A5N3P756</accession>
<comment type="caution">
    <text evidence="1">The sequence shown here is derived from an EMBL/GenBank/DDBJ whole genome shotgun (WGS) entry which is preliminary data.</text>
</comment>
<name>A0A5N3P756_9HYPH</name>
<dbReference type="EMBL" id="VCMV01000033">
    <property type="protein sequence ID" value="KAB0265568.1"/>
    <property type="molecule type" value="Genomic_DNA"/>
</dbReference>
<dbReference type="OrthoDB" id="8020018at2"/>
<protein>
    <submittedName>
        <fullName evidence="1">Uncharacterized protein</fullName>
    </submittedName>
</protein>
<evidence type="ECO:0000313" key="1">
    <source>
        <dbReference type="EMBL" id="KAB0265568.1"/>
    </source>
</evidence>
<evidence type="ECO:0000313" key="2">
    <source>
        <dbReference type="Proteomes" id="UP000325684"/>
    </source>
</evidence>
<gene>
    <name evidence="1" type="ORF">FEZ63_18035</name>
</gene>
<sequence>MPNSPSEPSQGPDWHKLIEFARDLPTRLAAAYTQERKQPHNLCADQHDEAIGRMIDLLVGMWTDLAAAYPAGHFGGKDPEVFFREYLAGRLRWRTVLVWENFEDPIEELEVRRAVLSDAEDAVADIVAAIFRRNDKVMPGLWAQWWQKARAVRHET</sequence>
<reference evidence="1 2" key="1">
    <citation type="journal article" date="2019" name="Microorganisms">
        <title>Genome Insights into the Novel Species Microvirga brassicacearum, a Rapeseed Endophyte with Biotechnological Potential.</title>
        <authorList>
            <person name="Jimenez-Gomez A."/>
            <person name="Saati-Santamaria Z."/>
            <person name="Igual J.M."/>
            <person name="Rivas R."/>
            <person name="Mateos P.F."/>
            <person name="Garcia-Fraile P."/>
        </authorList>
    </citation>
    <scope>NUCLEOTIDE SEQUENCE [LARGE SCALE GENOMIC DNA]</scope>
    <source>
        <strain evidence="1 2">CDVBN77</strain>
    </source>
</reference>
<dbReference type="RefSeq" id="WP_150947062.1">
    <property type="nucleotide sequence ID" value="NZ_VCMV01000033.1"/>
</dbReference>
<keyword evidence="2" id="KW-1185">Reference proteome</keyword>
<proteinExistence type="predicted"/>
<dbReference type="Proteomes" id="UP000325684">
    <property type="component" value="Unassembled WGS sequence"/>
</dbReference>
<organism evidence="1 2">
    <name type="scientific">Microvirga brassicacearum</name>
    <dbReference type="NCBI Taxonomy" id="2580413"/>
    <lineage>
        <taxon>Bacteria</taxon>
        <taxon>Pseudomonadati</taxon>
        <taxon>Pseudomonadota</taxon>
        <taxon>Alphaproteobacteria</taxon>
        <taxon>Hyphomicrobiales</taxon>
        <taxon>Methylobacteriaceae</taxon>
        <taxon>Microvirga</taxon>
    </lineage>
</organism>